<evidence type="ECO:0000256" key="7">
    <source>
        <dbReference type="ARBA" id="ARBA00023136"/>
    </source>
</evidence>
<comment type="subcellular location">
    <subcellularLocation>
        <location evidence="1">Membrane</location>
        <topology evidence="1">Multi-pass membrane protein</topology>
    </subcellularLocation>
</comment>
<dbReference type="RefSeq" id="WP_282907501.1">
    <property type="nucleotide sequence ID" value="NZ_JAGRPV010000001.1"/>
</dbReference>
<feature type="transmembrane region" description="Helical" evidence="8">
    <location>
        <begin position="71"/>
        <end position="91"/>
    </location>
</feature>
<dbReference type="EMBL" id="JAGRPV010000001">
    <property type="protein sequence ID" value="MDI4644501.1"/>
    <property type="molecule type" value="Genomic_DNA"/>
</dbReference>
<evidence type="ECO:0000256" key="4">
    <source>
        <dbReference type="ARBA" id="ARBA00022544"/>
    </source>
</evidence>
<sequence>MRAIVQYSRFQLSALIILFQIGSSSLFLLASDAKRDAWIATLFAMLVGFALLAFVTLSIQKLAPRQNLVDILLAYFGKYAGTVLAVSYILYFSYKSIRNFREFSDLMIVYLLPHTPLAVVLLVLILLSAYAVYQGVEVFFRLAEVLLPVVLIVYCALIFLLIGADIVHLERLQPIMEGGVRPVFDAAIPEVISFPFGEMVVFLMLWQYYGDRKTLSRVTLFSYLFAGVFIVVTNIAIIGSLGPVSLISSIPFMMGTSFVQIASVIERMDPFVALLLFTGVFMKQTTYFLAATLTASRLLKLRHRTMILPVGMVIFGGSLLFRSQMAQVWIGFKYNLKYHFPIFQIAIPLLLLLIMLAKNRQMKVRA</sequence>
<keyword evidence="6 8" id="KW-1133">Transmembrane helix</keyword>
<comment type="caution">
    <text evidence="9">The sequence shown here is derived from an EMBL/GenBank/DDBJ whole genome shotgun (WGS) entry which is preliminary data.</text>
</comment>
<keyword evidence="3" id="KW-0813">Transport</keyword>
<reference evidence="9" key="1">
    <citation type="submission" date="2023-04" db="EMBL/GenBank/DDBJ databases">
        <title>Comparative genomic analysis of Cohnella hashimotonis sp. nov., isolated from the International Space Station.</title>
        <authorList>
            <person name="Venkateswaran K."/>
            <person name="Simpson A."/>
        </authorList>
    </citation>
    <scope>NUCLEOTIDE SEQUENCE</scope>
    <source>
        <strain evidence="9">F6_2S_P_1</strain>
    </source>
</reference>
<evidence type="ECO:0000256" key="1">
    <source>
        <dbReference type="ARBA" id="ARBA00004141"/>
    </source>
</evidence>
<dbReference type="NCBIfam" id="TIGR00912">
    <property type="entry name" value="2A0309"/>
    <property type="match status" value="1"/>
</dbReference>
<keyword evidence="10" id="KW-1185">Reference proteome</keyword>
<protein>
    <submittedName>
        <fullName evidence="9">Endospore germination permease</fullName>
    </submittedName>
</protein>
<evidence type="ECO:0000256" key="6">
    <source>
        <dbReference type="ARBA" id="ARBA00022989"/>
    </source>
</evidence>
<dbReference type="Pfam" id="PF03845">
    <property type="entry name" value="Spore_permease"/>
    <property type="match status" value="1"/>
</dbReference>
<feature type="transmembrane region" description="Helical" evidence="8">
    <location>
        <begin position="221"/>
        <end position="251"/>
    </location>
</feature>
<keyword evidence="5 8" id="KW-0812">Transmembrane</keyword>
<keyword evidence="7 8" id="KW-0472">Membrane</keyword>
<evidence type="ECO:0000256" key="5">
    <source>
        <dbReference type="ARBA" id="ARBA00022692"/>
    </source>
</evidence>
<dbReference type="PANTHER" id="PTHR34975">
    <property type="entry name" value="SPORE GERMINATION PROTEIN A2"/>
    <property type="match status" value="1"/>
</dbReference>
<feature type="transmembrane region" description="Helical" evidence="8">
    <location>
        <begin position="338"/>
        <end position="357"/>
    </location>
</feature>
<feature type="transmembrane region" description="Helical" evidence="8">
    <location>
        <begin position="37"/>
        <end position="59"/>
    </location>
</feature>
<evidence type="ECO:0000256" key="3">
    <source>
        <dbReference type="ARBA" id="ARBA00022448"/>
    </source>
</evidence>
<proteinExistence type="inferred from homology"/>
<dbReference type="Gene3D" id="1.20.1740.10">
    <property type="entry name" value="Amino acid/polyamine transporter I"/>
    <property type="match status" value="1"/>
</dbReference>
<evidence type="ECO:0000313" key="9">
    <source>
        <dbReference type="EMBL" id="MDI4644501.1"/>
    </source>
</evidence>
<evidence type="ECO:0000256" key="2">
    <source>
        <dbReference type="ARBA" id="ARBA00007998"/>
    </source>
</evidence>
<name>A0ABT6TCE8_9BACL</name>
<feature type="transmembrane region" description="Helical" evidence="8">
    <location>
        <begin position="12"/>
        <end position="31"/>
    </location>
</feature>
<feature type="transmembrane region" description="Helical" evidence="8">
    <location>
        <begin position="271"/>
        <end position="295"/>
    </location>
</feature>
<accession>A0ABT6TCE8</accession>
<feature type="transmembrane region" description="Helical" evidence="8">
    <location>
        <begin position="187"/>
        <end position="209"/>
    </location>
</feature>
<dbReference type="Proteomes" id="UP001161691">
    <property type="component" value="Unassembled WGS sequence"/>
</dbReference>
<comment type="similarity">
    <text evidence="2">Belongs to the amino acid-polyamine-organocation (APC) superfamily. Spore germination protein (SGP) (TC 2.A.3.9) family.</text>
</comment>
<organism evidence="9 10">
    <name type="scientific">Cohnella hashimotonis</name>
    <dbReference type="NCBI Taxonomy" id="2826895"/>
    <lineage>
        <taxon>Bacteria</taxon>
        <taxon>Bacillati</taxon>
        <taxon>Bacillota</taxon>
        <taxon>Bacilli</taxon>
        <taxon>Bacillales</taxon>
        <taxon>Paenibacillaceae</taxon>
        <taxon>Cohnella</taxon>
    </lineage>
</organism>
<gene>
    <name evidence="9" type="ORF">KB449_05975</name>
</gene>
<dbReference type="InterPro" id="IPR004761">
    <property type="entry name" value="Spore_GerAB"/>
</dbReference>
<feature type="transmembrane region" description="Helical" evidence="8">
    <location>
        <begin position="307"/>
        <end position="332"/>
    </location>
</feature>
<dbReference type="PANTHER" id="PTHR34975:SF2">
    <property type="entry name" value="SPORE GERMINATION PROTEIN A2"/>
    <property type="match status" value="1"/>
</dbReference>
<feature type="transmembrane region" description="Helical" evidence="8">
    <location>
        <begin position="111"/>
        <end position="133"/>
    </location>
</feature>
<evidence type="ECO:0000256" key="8">
    <source>
        <dbReference type="SAM" id="Phobius"/>
    </source>
</evidence>
<evidence type="ECO:0000313" key="10">
    <source>
        <dbReference type="Proteomes" id="UP001161691"/>
    </source>
</evidence>
<feature type="transmembrane region" description="Helical" evidence="8">
    <location>
        <begin position="145"/>
        <end position="167"/>
    </location>
</feature>
<keyword evidence="4" id="KW-0309">Germination</keyword>